<name>A0ACC0VGK7_9HYPO</name>
<gene>
    <name evidence="1" type="ORF">N3K66_001422</name>
</gene>
<protein>
    <submittedName>
        <fullName evidence="1">Uncharacterized protein</fullName>
    </submittedName>
</protein>
<accession>A0ACC0VGK7</accession>
<evidence type="ECO:0000313" key="1">
    <source>
        <dbReference type="EMBL" id="KAI9904893.1"/>
    </source>
</evidence>
<proteinExistence type="predicted"/>
<sequence>MTTNSMYAVLIEAYQAVGFFLQAHDPIFEWKWPDEIPRDHEGLALIAPPAYGSPQSLRCVPFSANHRGFTIEVAAHVKTRDISLNKTFQVNSYQWSPLTLRLGEGISTKISDIFLKAQRERETIFDDRHLYCSGMKGANSCSHYTDGAFEMTYKVRNELGPDFPHWESRIMSSKIIFNSQSSVAFDRFMSKLQRDIEITRDEADDAISALDDVKFEFMGLRGNGWEIGHLMTATIDKEVITMRPVVKILLERLQVRVRKILAEYGASVTLTIHKRGQLIVDTILRGNEGSLDVHCRKLRTPEIEQHELRATLRDCLEQTYRVVCKDTCAIGATDPASLHITEHHAGPVEQPSPMTVTEAESDDATPHMPQTPIAKQAEYFTDEVLSSVETVPPEQNSVNSSPRPLSRRSALDDLRHSSPEIDEPADGSIYGSNNGQRAIFYGFDGGVASSTNSLPSLTDSSSLRANNNVGTPATIHSRYSSYELDGSMHSTDEESGECAPIITRRWSICAEVTDLGQKLEKLHNDRLASDNNAVLTLRGHRGVARFFNFRKKMATLFARRFMKSVASPLDLVKGLGRTPDQMVQMSLRQVIMPFNMRRFASTSWASGPHGRV</sequence>
<keyword evidence="2" id="KW-1185">Reference proteome</keyword>
<organism evidence="1 2">
    <name type="scientific">Trichothecium roseum</name>
    <dbReference type="NCBI Taxonomy" id="47278"/>
    <lineage>
        <taxon>Eukaryota</taxon>
        <taxon>Fungi</taxon>
        <taxon>Dikarya</taxon>
        <taxon>Ascomycota</taxon>
        <taxon>Pezizomycotina</taxon>
        <taxon>Sordariomycetes</taxon>
        <taxon>Hypocreomycetidae</taxon>
        <taxon>Hypocreales</taxon>
        <taxon>Hypocreales incertae sedis</taxon>
        <taxon>Trichothecium</taxon>
    </lineage>
</organism>
<dbReference type="Proteomes" id="UP001163324">
    <property type="component" value="Chromosome 1"/>
</dbReference>
<evidence type="ECO:0000313" key="2">
    <source>
        <dbReference type="Proteomes" id="UP001163324"/>
    </source>
</evidence>
<comment type="caution">
    <text evidence="1">The sequence shown here is derived from an EMBL/GenBank/DDBJ whole genome shotgun (WGS) entry which is preliminary data.</text>
</comment>
<dbReference type="EMBL" id="CM047940">
    <property type="protein sequence ID" value="KAI9904893.1"/>
    <property type="molecule type" value="Genomic_DNA"/>
</dbReference>
<reference evidence="1" key="1">
    <citation type="submission" date="2022-10" db="EMBL/GenBank/DDBJ databases">
        <title>Complete Genome of Trichothecium roseum strain YXFP-22015, a Plant Pathogen Isolated from Citrus.</title>
        <authorList>
            <person name="Wang Y."/>
            <person name="Zhu L."/>
        </authorList>
    </citation>
    <scope>NUCLEOTIDE SEQUENCE</scope>
    <source>
        <strain evidence="1">YXFP-22015</strain>
    </source>
</reference>